<name>A0A1J7I3L8_9PEZI</name>
<proteinExistence type="predicted"/>
<protein>
    <submittedName>
        <fullName evidence="2">Uncharacterized protein</fullName>
    </submittedName>
</protein>
<sequence length="180" mass="20975">MMANPVSGPSSSAPGGFGQPGHYTDKSDPPWNSDLDAEGDTDEEYFKESAAPKGNSEDKGDKPKRTRANYSNKGDKPKRTRANYSKMTVEEAKEYKKKLRADKNKRRREVFASKTEEEKQEFRAHDNRVREDFKKSLPRDEIEIRRNTYNETRREQYVEDAPFINERKREIFASKDETEK</sequence>
<keyword evidence="3" id="KW-1185">Reference proteome</keyword>
<feature type="compositionally biased region" description="Basic residues" evidence="1">
    <location>
        <begin position="95"/>
        <end position="108"/>
    </location>
</feature>
<reference evidence="2 3" key="1">
    <citation type="submission" date="2016-10" db="EMBL/GenBank/DDBJ databases">
        <title>Draft genome sequence of Coniochaeta ligniaria NRRL30616, a lignocellulolytic fungus for bioabatement of inhibitors in plant biomass hydrolysates.</title>
        <authorList>
            <consortium name="DOE Joint Genome Institute"/>
            <person name="Jimenez D.J."/>
            <person name="Hector R.E."/>
            <person name="Riley R."/>
            <person name="Sun H."/>
            <person name="Grigoriev I.V."/>
            <person name="Van Elsas J.D."/>
            <person name="Nichols N.N."/>
        </authorList>
    </citation>
    <scope>NUCLEOTIDE SEQUENCE [LARGE SCALE GENOMIC DNA]</scope>
    <source>
        <strain evidence="2 3">NRRL 30616</strain>
    </source>
</reference>
<dbReference type="EMBL" id="KV875202">
    <property type="protein sequence ID" value="OIW22085.1"/>
    <property type="molecule type" value="Genomic_DNA"/>
</dbReference>
<evidence type="ECO:0000313" key="2">
    <source>
        <dbReference type="EMBL" id="OIW22085.1"/>
    </source>
</evidence>
<evidence type="ECO:0000256" key="1">
    <source>
        <dbReference type="SAM" id="MobiDB-lite"/>
    </source>
</evidence>
<evidence type="ECO:0000313" key="3">
    <source>
        <dbReference type="Proteomes" id="UP000182658"/>
    </source>
</evidence>
<organism evidence="2 3">
    <name type="scientific">Coniochaeta ligniaria NRRL 30616</name>
    <dbReference type="NCBI Taxonomy" id="1408157"/>
    <lineage>
        <taxon>Eukaryota</taxon>
        <taxon>Fungi</taxon>
        <taxon>Dikarya</taxon>
        <taxon>Ascomycota</taxon>
        <taxon>Pezizomycotina</taxon>
        <taxon>Sordariomycetes</taxon>
        <taxon>Sordariomycetidae</taxon>
        <taxon>Coniochaetales</taxon>
        <taxon>Coniochaetaceae</taxon>
        <taxon>Coniochaeta</taxon>
    </lineage>
</organism>
<gene>
    <name evidence="2" type="ORF">CONLIGDRAFT_650802</name>
</gene>
<dbReference type="Proteomes" id="UP000182658">
    <property type="component" value="Unassembled WGS sequence"/>
</dbReference>
<feature type="compositionally biased region" description="Basic and acidic residues" evidence="1">
    <location>
        <begin position="109"/>
        <end position="127"/>
    </location>
</feature>
<feature type="region of interest" description="Disordered" evidence="1">
    <location>
        <begin position="1"/>
        <end position="127"/>
    </location>
</feature>
<dbReference type="InParanoid" id="A0A1J7I3L8"/>
<dbReference type="AlphaFoldDB" id="A0A1J7I3L8"/>
<feature type="compositionally biased region" description="Low complexity" evidence="1">
    <location>
        <begin position="1"/>
        <end position="14"/>
    </location>
</feature>
<feature type="compositionally biased region" description="Acidic residues" evidence="1">
    <location>
        <begin position="35"/>
        <end position="45"/>
    </location>
</feature>
<accession>A0A1J7I3L8</accession>